<dbReference type="Gene3D" id="3.30.460.10">
    <property type="entry name" value="Beta Polymerase, domain 2"/>
    <property type="match status" value="1"/>
</dbReference>
<evidence type="ECO:0000313" key="3">
    <source>
        <dbReference type="Proteomes" id="UP000294813"/>
    </source>
</evidence>
<organism evidence="2 3">
    <name type="scientific">Heliophilum fasciatum</name>
    <dbReference type="NCBI Taxonomy" id="35700"/>
    <lineage>
        <taxon>Bacteria</taxon>
        <taxon>Bacillati</taxon>
        <taxon>Bacillota</taxon>
        <taxon>Clostridia</taxon>
        <taxon>Eubacteriales</taxon>
        <taxon>Heliobacteriaceae</taxon>
        <taxon>Heliophilum</taxon>
    </lineage>
</organism>
<dbReference type="GO" id="GO:0016740">
    <property type="term" value="F:transferase activity"/>
    <property type="evidence" value="ECO:0007669"/>
    <property type="project" value="UniProtKB-KW"/>
</dbReference>
<name>A0A4R2RPV5_9FIRM</name>
<feature type="domain" description="Polymerase beta nucleotidyltransferase" evidence="1">
    <location>
        <begin position="14"/>
        <end position="102"/>
    </location>
</feature>
<evidence type="ECO:0000313" key="2">
    <source>
        <dbReference type="EMBL" id="TCP61225.1"/>
    </source>
</evidence>
<dbReference type="InterPro" id="IPR043519">
    <property type="entry name" value="NT_sf"/>
</dbReference>
<keyword evidence="3" id="KW-1185">Reference proteome</keyword>
<gene>
    <name evidence="2" type="ORF">EDD73_13017</name>
</gene>
<comment type="caution">
    <text evidence="2">The sequence shown here is derived from an EMBL/GenBank/DDBJ whole genome shotgun (WGS) entry which is preliminary data.</text>
</comment>
<dbReference type="AlphaFoldDB" id="A0A4R2RPV5"/>
<dbReference type="Proteomes" id="UP000294813">
    <property type="component" value="Unassembled WGS sequence"/>
</dbReference>
<evidence type="ECO:0000259" key="1">
    <source>
        <dbReference type="Pfam" id="PF18765"/>
    </source>
</evidence>
<accession>A0A4R2RPV5</accession>
<sequence length="119" mass="13566">MMKFGITSKSMELLITALKRQTAIEGAAIFGSRSIGNYKNGSDIDIALYGEQITEQIVRDFYTELNERLPLPYFFDVVHYDRLEHDGLKEHIDRFGTQFYARAQVSLPDEVSSGRGAER</sequence>
<proteinExistence type="predicted"/>
<reference evidence="2 3" key="1">
    <citation type="submission" date="2019-03" db="EMBL/GenBank/DDBJ databases">
        <title>Genomic Encyclopedia of Type Strains, Phase IV (KMG-IV): sequencing the most valuable type-strain genomes for metagenomic binning, comparative biology and taxonomic classification.</title>
        <authorList>
            <person name="Goeker M."/>
        </authorList>
    </citation>
    <scope>NUCLEOTIDE SEQUENCE [LARGE SCALE GENOMIC DNA]</scope>
    <source>
        <strain evidence="2 3">DSM 11170</strain>
    </source>
</reference>
<dbReference type="SUPFAM" id="SSF81301">
    <property type="entry name" value="Nucleotidyltransferase"/>
    <property type="match status" value="1"/>
</dbReference>
<dbReference type="InterPro" id="IPR041633">
    <property type="entry name" value="Polbeta"/>
</dbReference>
<dbReference type="CDD" id="cd05403">
    <property type="entry name" value="NT_KNTase_like"/>
    <property type="match status" value="1"/>
</dbReference>
<dbReference type="EMBL" id="SLXT01000030">
    <property type="protein sequence ID" value="TCP61225.1"/>
    <property type="molecule type" value="Genomic_DNA"/>
</dbReference>
<protein>
    <submittedName>
        <fullName evidence="2">Nucleotidyltransferase-like protein</fullName>
    </submittedName>
</protein>
<keyword evidence="2" id="KW-0808">Transferase</keyword>
<dbReference type="Pfam" id="PF18765">
    <property type="entry name" value="Polbeta"/>
    <property type="match status" value="1"/>
</dbReference>